<keyword evidence="8" id="KW-1185">Reference proteome</keyword>
<dbReference type="VEuPathDB" id="VectorBase:LDEU007262"/>
<evidence type="ECO:0000313" key="8">
    <source>
        <dbReference type="Proteomes" id="UP000288716"/>
    </source>
</evidence>
<organism evidence="7 8">
    <name type="scientific">Leptotrombidium deliense</name>
    <dbReference type="NCBI Taxonomy" id="299467"/>
    <lineage>
        <taxon>Eukaryota</taxon>
        <taxon>Metazoa</taxon>
        <taxon>Ecdysozoa</taxon>
        <taxon>Arthropoda</taxon>
        <taxon>Chelicerata</taxon>
        <taxon>Arachnida</taxon>
        <taxon>Acari</taxon>
        <taxon>Acariformes</taxon>
        <taxon>Trombidiformes</taxon>
        <taxon>Prostigmata</taxon>
        <taxon>Anystina</taxon>
        <taxon>Parasitengona</taxon>
        <taxon>Trombiculoidea</taxon>
        <taxon>Trombiculidae</taxon>
        <taxon>Leptotrombidium</taxon>
    </lineage>
</organism>
<evidence type="ECO:0000256" key="5">
    <source>
        <dbReference type="ARBA" id="ARBA00023136"/>
    </source>
</evidence>
<sequence length="109" mass="12028">MYAVMLLIDEKHPYYSKLAAKPAIGFLLCAVVMCFELNAGAAINPPRDVVGRIFLLLAGYGSESFTVLDGYYWWTAGLVGPHLGAIAGAWIYYLSIEMHHDDVVVHPLK</sequence>
<dbReference type="PANTHER" id="PTHR43829:SF9">
    <property type="entry name" value="AQUAPORIN-9"/>
    <property type="match status" value="1"/>
</dbReference>
<evidence type="ECO:0000256" key="4">
    <source>
        <dbReference type="ARBA" id="ARBA00022989"/>
    </source>
</evidence>
<dbReference type="SUPFAM" id="SSF81338">
    <property type="entry name" value="Aquaporin-like"/>
    <property type="match status" value="1"/>
</dbReference>
<evidence type="ECO:0000313" key="7">
    <source>
        <dbReference type="EMBL" id="RWS24778.1"/>
    </source>
</evidence>
<dbReference type="GO" id="GO:0016323">
    <property type="term" value="C:basolateral plasma membrane"/>
    <property type="evidence" value="ECO:0007669"/>
    <property type="project" value="TreeGrafter"/>
</dbReference>
<evidence type="ECO:0000256" key="2">
    <source>
        <dbReference type="ARBA" id="ARBA00022448"/>
    </source>
</evidence>
<proteinExistence type="predicted"/>
<evidence type="ECO:0000256" key="1">
    <source>
        <dbReference type="ARBA" id="ARBA00004141"/>
    </source>
</evidence>
<keyword evidence="4 6" id="KW-1133">Transmembrane helix</keyword>
<dbReference type="Proteomes" id="UP000288716">
    <property type="component" value="Unassembled WGS sequence"/>
</dbReference>
<dbReference type="EMBL" id="NCKV01004417">
    <property type="protein sequence ID" value="RWS24778.1"/>
    <property type="molecule type" value="Genomic_DNA"/>
</dbReference>
<dbReference type="PANTHER" id="PTHR43829">
    <property type="entry name" value="AQUAPORIN OR AQUAGLYCEROPORIN RELATED"/>
    <property type="match status" value="1"/>
</dbReference>
<dbReference type="Gene3D" id="1.20.1080.10">
    <property type="entry name" value="Glycerol uptake facilitator protein"/>
    <property type="match status" value="1"/>
</dbReference>
<dbReference type="InterPro" id="IPR050363">
    <property type="entry name" value="MIP/Aquaporin"/>
</dbReference>
<feature type="transmembrane region" description="Helical" evidence="6">
    <location>
        <begin position="49"/>
        <end position="65"/>
    </location>
</feature>
<feature type="transmembrane region" description="Helical" evidence="6">
    <location>
        <begin position="20"/>
        <end position="37"/>
    </location>
</feature>
<evidence type="ECO:0000256" key="3">
    <source>
        <dbReference type="ARBA" id="ARBA00022692"/>
    </source>
</evidence>
<evidence type="ECO:0000256" key="6">
    <source>
        <dbReference type="SAM" id="Phobius"/>
    </source>
</evidence>
<dbReference type="InterPro" id="IPR023271">
    <property type="entry name" value="Aquaporin-like"/>
</dbReference>
<keyword evidence="3 6" id="KW-0812">Transmembrane</keyword>
<comment type="subcellular location">
    <subcellularLocation>
        <location evidence="1">Membrane</location>
        <topology evidence="1">Multi-pass membrane protein</topology>
    </subcellularLocation>
</comment>
<dbReference type="OrthoDB" id="3222at2759"/>
<gene>
    <name evidence="7" type="ORF">B4U80_07523</name>
</gene>
<reference evidence="7 8" key="1">
    <citation type="journal article" date="2018" name="Gigascience">
        <title>Genomes of trombidid mites reveal novel predicted allergens and laterally-transferred genes associated with secondary metabolism.</title>
        <authorList>
            <person name="Dong X."/>
            <person name="Chaisiri K."/>
            <person name="Xia D."/>
            <person name="Armstrong S.D."/>
            <person name="Fang Y."/>
            <person name="Donnelly M.J."/>
            <person name="Kadowaki T."/>
            <person name="McGarry J.W."/>
            <person name="Darby A.C."/>
            <person name="Makepeace B.L."/>
        </authorList>
    </citation>
    <scope>NUCLEOTIDE SEQUENCE [LARGE SCALE GENOMIC DNA]</scope>
    <source>
        <strain evidence="7">UoL-UT</strain>
    </source>
</reference>
<feature type="transmembrane region" description="Helical" evidence="6">
    <location>
        <begin position="71"/>
        <end position="93"/>
    </location>
</feature>
<keyword evidence="2" id="KW-0813">Transport</keyword>
<keyword evidence="5 6" id="KW-0472">Membrane</keyword>
<dbReference type="AlphaFoldDB" id="A0A443SB58"/>
<dbReference type="GO" id="GO:0015254">
    <property type="term" value="F:glycerol channel activity"/>
    <property type="evidence" value="ECO:0007669"/>
    <property type="project" value="TreeGrafter"/>
</dbReference>
<dbReference type="GO" id="GO:0015250">
    <property type="term" value="F:water channel activity"/>
    <property type="evidence" value="ECO:0007669"/>
    <property type="project" value="TreeGrafter"/>
</dbReference>
<accession>A0A443SB58</accession>
<protein>
    <submittedName>
        <fullName evidence="7">Aquaporin-9-like protein</fullName>
    </submittedName>
</protein>
<name>A0A443SB58_9ACAR</name>
<dbReference type="STRING" id="299467.A0A443SB58"/>
<comment type="caution">
    <text evidence="7">The sequence shown here is derived from an EMBL/GenBank/DDBJ whole genome shotgun (WGS) entry which is preliminary data.</text>
</comment>